<proteinExistence type="predicted"/>
<dbReference type="AlphaFoldDB" id="A0A1B6NWX0"/>
<accession>A0A1B6NWX0</accession>
<reference evidence="2" key="1">
    <citation type="submission" date="2013-11" db="EMBL/GenBank/DDBJ databases">
        <title>Microbial diversity, functional groups and degradation webs in Northern and Southern Mediterranean and Red Sea marine crude oil polluted sites.</title>
        <authorList>
            <person name="Daffonchio D."/>
            <person name="Mapelli F."/>
            <person name="Ferrer M."/>
            <person name="Richter M."/>
            <person name="Cherif A."/>
            <person name="Malkawi H.I."/>
            <person name="Yakimov M.M."/>
            <person name="Abdel-Fattah Y.R."/>
            <person name="Blaghen M."/>
            <person name="Golyshin P.N."/>
            <person name="Kalogerakis N."/>
            <person name="Boon N."/>
            <person name="Magagnini M."/>
            <person name="Fava F."/>
        </authorList>
    </citation>
    <scope>NUCLEOTIDE SEQUENCE</scope>
</reference>
<evidence type="ECO:0000313" key="2">
    <source>
        <dbReference type="EMBL" id="KTF07893.1"/>
    </source>
</evidence>
<comment type="caution">
    <text evidence="2">The sequence shown here is derived from an EMBL/GenBank/DDBJ whole genome shotgun (WGS) entry which is preliminary data.</text>
</comment>
<evidence type="ECO:0000256" key="1">
    <source>
        <dbReference type="SAM" id="MobiDB-lite"/>
    </source>
</evidence>
<feature type="region of interest" description="Disordered" evidence="1">
    <location>
        <begin position="30"/>
        <end position="60"/>
    </location>
</feature>
<dbReference type="EMBL" id="AYSL01000277">
    <property type="protein sequence ID" value="KTF07893.1"/>
    <property type="molecule type" value="Genomic_DNA"/>
</dbReference>
<name>A0A1B6NWX0_9ZZZZ</name>
<sequence length="60" mass="6628">MSSRPSVTTPMPPRITCSCKAWASAPAAMPCAGRRSTRAARWTWDPGPRCSRRRATPARR</sequence>
<protein>
    <submittedName>
        <fullName evidence="2">Uncharacterized protein</fullName>
    </submittedName>
</protein>
<organism evidence="2">
    <name type="scientific">marine sediment metagenome</name>
    <dbReference type="NCBI Taxonomy" id="412755"/>
    <lineage>
        <taxon>unclassified sequences</taxon>
        <taxon>metagenomes</taxon>
        <taxon>ecological metagenomes</taxon>
    </lineage>
</organism>
<feature type="compositionally biased region" description="Basic residues" evidence="1">
    <location>
        <begin position="50"/>
        <end position="60"/>
    </location>
</feature>
<gene>
    <name evidence="2" type="ORF">MGSAQ_000615</name>
</gene>